<evidence type="ECO:0000256" key="1">
    <source>
        <dbReference type="ARBA" id="ARBA00004123"/>
    </source>
</evidence>
<dbReference type="EMBL" id="CABVLU010000004">
    <property type="protein sequence ID" value="VVT56968.1"/>
    <property type="molecule type" value="Genomic_DNA"/>
</dbReference>
<dbReference type="InterPro" id="IPR027417">
    <property type="entry name" value="P-loop_NTPase"/>
</dbReference>
<evidence type="ECO:0000256" key="7">
    <source>
        <dbReference type="ARBA" id="ARBA00023125"/>
    </source>
</evidence>
<sequence>MAFSKTLNAHKKWFNDTKAYIPTFRPIPADDSVPTNLPVISVPGASNTNTTTNARNNTSSSSASNASNASTAFTSNSRTNNSNPALSNNTRDNKLNSIPNTSSSTTIATTNATPVRPSLFSVDRQANKSSTPPTPFTPSTSANATITTRTPGARPATNSDSSKPSKNAFSSFSSSSNTTTTTSTGKSDLYSNNSPPNAQQSPSTSSTVPNSVPSWLMNSSAIQSNQTPVSKETTTYPIFSSASKVSSPLTASKKRPSSPVSSEFPSKRHSTYPSKSTTESRPEIFEVDDSSDIEITEWSTSKSTNKNPPLAAKPYSSDPQPIRNEPPAIAFASSYSSTSRLRGEDDGGDEISADDFSTVIKETQQEVEIAAKLNTFKDRIKAVLTDIESFSRNTLAKFDSITSFEDLGKNLAIQSDVLGWASKRCLNFSNTIDSNISFSPSSDTNFSNNKPSHDSGSVPKESSYTHMNTRPHLINTQTSQLTPPNISTDVHRPETIFPSPQFPSQPLENVSTTANKSSISTTFTNKPNNVTATHSMIPPNIPTAEESDEDIVIKSSISPSKLLNEPSEHFFRDINILSDSDDEFLKGLSNPRNNSESRKENVNPQVPKSHVVGNNSNKNNHGDDDEEGPITTGRRKIILSASEDEDDSFIVDDDVVEDDDADFIDDAEFNEEDIIYSDDAFDSFTGVEFANKSKNNETKSNEDEALCIKEVRVRKVNLENEPITISDDDWEKGFTDAEEELIIYDKPETVFDAPHEPDPEENVTYPWTNEVFTKLKDIFKLKRFRTDQLKAINATLDGRDVFVLMPTGGGKSLCYQLPAIVQSGKTKGVTVVVSPLVSLMKDQVYHLKLLGVNAELVHGEMSKRDKSTVFRKFENGELALMYVSPEMLNKIIDTLRKVNNNGYLARIVIDEAHCMSSWGHDFRPDYQDLKSLKIEFPQTPIMALTATAKKHVQMDIIESFHTNDPVFIKHSFNRTNLFYEIHRKTKNAEAQEQVKNLIMTKFAGKTGIIYCNTKKSCEDLSSFLWTNGLRVGYYHAGMLDKDKENMQRQWQEGKIQAICATIAFGMGIDKPDVRFVIHFHLPRTLEGYYQESGRAGRDGKESHCILFYSYADFRNLQGQIARDDSLAPTMKDHYRRLLNQVNSYCDNVTDCRRSLVLSYFDENFNRRGCNNMCDNCKNYQSVVKQSRDYTGVAQDLTQLVGSVHSSNGHLTPAQTIDAYMGRKIKSSNSLANVSNSPFFGKGKGRIRACDLERVITHLLSSDILRIYTRKLNHAQAFANDYLQQGREATRLLNGNSKIELLEVLPTSGSTTPRPSSSNSRRSSTRAQVTIETTVSTSTSTAISRSVPTPRPITSRSSTTGQTLASAFSFNPSRPVSNLSKNTTTSLTDVESHRYCQLEIVRLQLKTKLNLSNVEEVCTSENLKKLARELPTDIESFSRAAGVSQDSLTKIYPDFAVLIFKLKSEQSSASAAAQPAISTTTSFAFPSNDVDSDSEHQSRFFGSTSTRTTSRKQTTTGRVYKPRAARGRSESKSSSSRSTASRSTSRTKSTTSKRGKSTSSFSSVPSMPF</sequence>
<keyword evidence="3" id="KW-0547">Nucleotide-binding</keyword>
<keyword evidence="7" id="KW-0238">DNA-binding</keyword>
<dbReference type="RefSeq" id="XP_031856060.1">
    <property type="nucleotide sequence ID" value="XM_032000169.1"/>
</dbReference>
<feature type="compositionally biased region" description="Low complexity" evidence="12">
    <location>
        <begin position="1556"/>
        <end position="1568"/>
    </location>
</feature>
<dbReference type="InterPro" id="IPR018982">
    <property type="entry name" value="RQC_domain"/>
</dbReference>
<feature type="region of interest" description="Disordered" evidence="12">
    <location>
        <begin position="439"/>
        <end position="465"/>
    </location>
</feature>
<evidence type="ECO:0000256" key="3">
    <source>
        <dbReference type="ARBA" id="ARBA00022741"/>
    </source>
</evidence>
<feature type="compositionally biased region" description="Polar residues" evidence="12">
    <location>
        <begin position="439"/>
        <end position="450"/>
    </location>
</feature>
<organism evidence="16 17">
    <name type="scientific">Magnusiomyces paraingens</name>
    <dbReference type="NCBI Taxonomy" id="2606893"/>
    <lineage>
        <taxon>Eukaryota</taxon>
        <taxon>Fungi</taxon>
        <taxon>Dikarya</taxon>
        <taxon>Ascomycota</taxon>
        <taxon>Saccharomycotina</taxon>
        <taxon>Dipodascomycetes</taxon>
        <taxon>Dipodascales</taxon>
        <taxon>Dipodascaceae</taxon>
        <taxon>Magnusiomyces</taxon>
    </lineage>
</organism>
<evidence type="ECO:0000256" key="9">
    <source>
        <dbReference type="ARBA" id="ARBA00023242"/>
    </source>
</evidence>
<dbReference type="GO" id="GO:0000724">
    <property type="term" value="P:double-strand break repair via homologous recombination"/>
    <property type="evidence" value="ECO:0007669"/>
    <property type="project" value="TreeGrafter"/>
</dbReference>
<keyword evidence="17" id="KW-1185">Reference proteome</keyword>
<dbReference type="InterPro" id="IPR004589">
    <property type="entry name" value="DNA_helicase_ATP-dep_RecQ"/>
</dbReference>
<dbReference type="InterPro" id="IPR002464">
    <property type="entry name" value="DNA/RNA_helicase_DEAH_CS"/>
</dbReference>
<dbReference type="PANTHER" id="PTHR13710">
    <property type="entry name" value="DNA HELICASE RECQ FAMILY MEMBER"/>
    <property type="match status" value="1"/>
</dbReference>
<feature type="region of interest" description="Disordered" evidence="12">
    <location>
        <begin position="1303"/>
        <end position="1360"/>
    </location>
</feature>
<feature type="compositionally biased region" description="Acidic residues" evidence="12">
    <location>
        <begin position="285"/>
        <end position="295"/>
    </location>
</feature>
<dbReference type="PROSITE" id="PS00690">
    <property type="entry name" value="DEAH_ATP_HELICASE"/>
    <property type="match status" value="1"/>
</dbReference>
<comment type="catalytic activity">
    <reaction evidence="10">
        <text>Couples ATP hydrolysis with the unwinding of duplex DNA by translocating in the 3'-5' direction.</text>
        <dbReference type="EC" id="5.6.2.4"/>
    </reaction>
</comment>
<feature type="compositionally biased region" description="Low complexity" evidence="12">
    <location>
        <begin position="1498"/>
        <end position="1517"/>
    </location>
</feature>
<feature type="compositionally biased region" description="Low complexity" evidence="12">
    <location>
        <begin position="159"/>
        <end position="187"/>
    </location>
</feature>
<feature type="compositionally biased region" description="Polar residues" evidence="12">
    <location>
        <begin position="602"/>
        <end position="619"/>
    </location>
</feature>
<feature type="domain" description="Helicase ATP-binding" evidence="14">
    <location>
        <begin position="792"/>
        <end position="966"/>
    </location>
</feature>
<dbReference type="PROSITE" id="PS51194">
    <property type="entry name" value="HELICASE_CTER"/>
    <property type="match status" value="1"/>
</dbReference>
<dbReference type="Pfam" id="PF00270">
    <property type="entry name" value="DEAD"/>
    <property type="match status" value="1"/>
</dbReference>
<dbReference type="GO" id="GO:0016787">
    <property type="term" value="F:hydrolase activity"/>
    <property type="evidence" value="ECO:0007669"/>
    <property type="project" value="UniProtKB-KW"/>
</dbReference>
<dbReference type="SMART" id="SM00956">
    <property type="entry name" value="RQC"/>
    <property type="match status" value="1"/>
</dbReference>
<evidence type="ECO:0000259" key="14">
    <source>
        <dbReference type="PROSITE" id="PS51192"/>
    </source>
</evidence>
<feature type="compositionally biased region" description="Polar residues" evidence="12">
    <location>
        <begin position="297"/>
        <end position="307"/>
    </location>
</feature>
<dbReference type="Proteomes" id="UP000398389">
    <property type="component" value="Unassembled WGS sequence"/>
</dbReference>
<dbReference type="OrthoDB" id="10261556at2759"/>
<feature type="compositionally biased region" description="Low complexity" evidence="12">
    <location>
        <begin position="1531"/>
        <end position="1549"/>
    </location>
</feature>
<evidence type="ECO:0000313" key="16">
    <source>
        <dbReference type="EMBL" id="VVT56968.1"/>
    </source>
</evidence>
<feature type="region of interest" description="Disordered" evidence="12">
    <location>
        <begin position="38"/>
        <end position="212"/>
    </location>
</feature>
<evidence type="ECO:0000256" key="12">
    <source>
        <dbReference type="SAM" id="MobiDB-lite"/>
    </source>
</evidence>
<feature type="domain" description="Helicase C-terminal" evidence="15">
    <location>
        <begin position="993"/>
        <end position="1149"/>
    </location>
</feature>
<dbReference type="Gene3D" id="3.40.50.300">
    <property type="entry name" value="P-loop containing nucleotide triphosphate hydrolases"/>
    <property type="match status" value="2"/>
</dbReference>
<dbReference type="Pfam" id="PF00271">
    <property type="entry name" value="Helicase_C"/>
    <property type="match status" value="1"/>
</dbReference>
<dbReference type="InterPro" id="IPR036388">
    <property type="entry name" value="WH-like_DNA-bd_sf"/>
</dbReference>
<feature type="compositionally biased region" description="Low complexity" evidence="12">
    <location>
        <begin position="45"/>
        <end position="83"/>
    </location>
</feature>
<dbReference type="NCBIfam" id="TIGR00614">
    <property type="entry name" value="recQ_fam"/>
    <property type="match status" value="1"/>
</dbReference>
<dbReference type="Pfam" id="PF16124">
    <property type="entry name" value="RecQ_Zn_bind"/>
    <property type="match status" value="1"/>
</dbReference>
<feature type="compositionally biased region" description="Low complexity" evidence="12">
    <location>
        <begin position="201"/>
        <end position="212"/>
    </location>
</feature>
<feature type="compositionally biased region" description="Low complexity" evidence="12">
    <location>
        <begin position="97"/>
        <end position="114"/>
    </location>
</feature>
<feature type="compositionally biased region" description="Polar residues" evidence="12">
    <location>
        <begin position="189"/>
        <end position="200"/>
    </location>
</feature>
<dbReference type="GO" id="GO:0009378">
    <property type="term" value="F:four-way junction helicase activity"/>
    <property type="evidence" value="ECO:0007669"/>
    <property type="project" value="TreeGrafter"/>
</dbReference>
<feature type="region of interest" description="Disordered" evidence="12">
    <location>
        <begin position="585"/>
        <end position="631"/>
    </location>
</feature>
<feature type="compositionally biased region" description="Low complexity" evidence="12">
    <location>
        <begin position="1305"/>
        <end position="1359"/>
    </location>
</feature>
<feature type="compositionally biased region" description="Polar residues" evidence="12">
    <location>
        <begin position="241"/>
        <end position="250"/>
    </location>
</feature>
<dbReference type="InterPro" id="IPR032284">
    <property type="entry name" value="RecQ_Zn-bd"/>
</dbReference>
<comment type="similarity">
    <text evidence="2">Belongs to the helicase family. RecQ subfamily.</text>
</comment>
<feature type="region of interest" description="Disordered" evidence="12">
    <location>
        <begin position="241"/>
        <end position="322"/>
    </location>
</feature>
<evidence type="ECO:0000313" key="17">
    <source>
        <dbReference type="Proteomes" id="UP000398389"/>
    </source>
</evidence>
<dbReference type="CDD" id="cd17920">
    <property type="entry name" value="DEXHc_RecQ"/>
    <property type="match status" value="1"/>
</dbReference>
<dbReference type="Gene3D" id="1.10.10.10">
    <property type="entry name" value="Winged helix-like DNA-binding domain superfamily/Winged helix DNA-binding domain"/>
    <property type="match status" value="1"/>
</dbReference>
<dbReference type="SUPFAM" id="SSF52540">
    <property type="entry name" value="P-loop containing nucleoside triphosphate hydrolases"/>
    <property type="match status" value="1"/>
</dbReference>
<dbReference type="FunFam" id="3.40.50.300:FF:001975">
    <property type="entry name" value="ATP-dependent DNA helicase"/>
    <property type="match status" value="1"/>
</dbReference>
<dbReference type="GO" id="GO:0005694">
    <property type="term" value="C:chromosome"/>
    <property type="evidence" value="ECO:0007669"/>
    <property type="project" value="TreeGrafter"/>
</dbReference>
<dbReference type="SMART" id="SM00487">
    <property type="entry name" value="DEXDc"/>
    <property type="match status" value="1"/>
</dbReference>
<dbReference type="PROSITE" id="PS51192">
    <property type="entry name" value="HELICASE_ATP_BIND_1"/>
    <property type="match status" value="1"/>
</dbReference>
<gene>
    <name evidence="16" type="ORF">SAPINGB_P005455</name>
</gene>
<dbReference type="GO" id="GO:0005524">
    <property type="term" value="F:ATP binding"/>
    <property type="evidence" value="ECO:0007669"/>
    <property type="project" value="UniProtKB-KW"/>
</dbReference>
<keyword evidence="9" id="KW-0539">Nucleus</keyword>
<dbReference type="InterPro" id="IPR044876">
    <property type="entry name" value="HRDC_dom_sf"/>
</dbReference>
<comment type="subcellular location">
    <subcellularLocation>
        <location evidence="1">Nucleus</location>
    </subcellularLocation>
</comment>
<evidence type="ECO:0000256" key="11">
    <source>
        <dbReference type="ARBA" id="ARBA00034808"/>
    </source>
</evidence>
<dbReference type="InterPro" id="IPR001650">
    <property type="entry name" value="Helicase_C-like"/>
</dbReference>
<protein>
    <recommendedName>
        <fullName evidence="11">DNA 3'-5' helicase</fullName>
        <ecNumber evidence="11">5.6.2.4</ecNumber>
    </recommendedName>
</protein>
<evidence type="ECO:0000259" key="13">
    <source>
        <dbReference type="PROSITE" id="PS50967"/>
    </source>
</evidence>
<evidence type="ECO:0000256" key="10">
    <source>
        <dbReference type="ARBA" id="ARBA00034617"/>
    </source>
</evidence>
<dbReference type="FunFam" id="3.40.50.300:FF:000296">
    <property type="entry name" value="ATP-dependent DNA helicase RecQ"/>
    <property type="match status" value="1"/>
</dbReference>
<evidence type="ECO:0000256" key="8">
    <source>
        <dbReference type="ARBA" id="ARBA00023235"/>
    </source>
</evidence>
<keyword evidence="8" id="KW-0413">Isomerase</keyword>
<reference evidence="16 17" key="1">
    <citation type="submission" date="2019-09" db="EMBL/GenBank/DDBJ databases">
        <authorList>
            <person name="Brejova B."/>
        </authorList>
    </citation>
    <scope>NUCLEOTIDE SEQUENCE [LARGE SCALE GENOMIC DNA]</scope>
</reference>
<dbReference type="SMART" id="SM00490">
    <property type="entry name" value="HELICc"/>
    <property type="match status" value="1"/>
</dbReference>
<evidence type="ECO:0000256" key="6">
    <source>
        <dbReference type="ARBA" id="ARBA00022840"/>
    </source>
</evidence>
<dbReference type="InterPro" id="IPR002121">
    <property type="entry name" value="HRDC_dom"/>
</dbReference>
<dbReference type="InterPro" id="IPR014001">
    <property type="entry name" value="Helicase_ATP-bd"/>
</dbReference>
<evidence type="ECO:0000256" key="5">
    <source>
        <dbReference type="ARBA" id="ARBA00022806"/>
    </source>
</evidence>
<dbReference type="PROSITE" id="PS50967">
    <property type="entry name" value="HRDC"/>
    <property type="match status" value="1"/>
</dbReference>
<dbReference type="EC" id="5.6.2.4" evidence="11"/>
<evidence type="ECO:0000256" key="2">
    <source>
        <dbReference type="ARBA" id="ARBA00005446"/>
    </source>
</evidence>
<evidence type="ECO:0000256" key="4">
    <source>
        <dbReference type="ARBA" id="ARBA00022801"/>
    </source>
</evidence>
<dbReference type="GO" id="GO:0005737">
    <property type="term" value="C:cytoplasm"/>
    <property type="evidence" value="ECO:0007669"/>
    <property type="project" value="TreeGrafter"/>
</dbReference>
<keyword evidence="4" id="KW-0378">Hydrolase</keyword>
<dbReference type="Gene3D" id="1.10.150.80">
    <property type="entry name" value="HRDC domain"/>
    <property type="match status" value="1"/>
</dbReference>
<dbReference type="GO" id="GO:0005634">
    <property type="term" value="C:nucleus"/>
    <property type="evidence" value="ECO:0007669"/>
    <property type="project" value="UniProtKB-SubCell"/>
</dbReference>
<dbReference type="GO" id="GO:0003677">
    <property type="term" value="F:DNA binding"/>
    <property type="evidence" value="ECO:0007669"/>
    <property type="project" value="UniProtKB-KW"/>
</dbReference>
<dbReference type="GeneID" id="43584269"/>
<dbReference type="PANTHER" id="PTHR13710:SF153">
    <property type="entry name" value="RECQ-LIKE DNA HELICASE BLM"/>
    <property type="match status" value="1"/>
</dbReference>
<proteinExistence type="inferred from homology"/>
<dbReference type="CDD" id="cd18794">
    <property type="entry name" value="SF2_C_RecQ"/>
    <property type="match status" value="1"/>
</dbReference>
<dbReference type="GO" id="GO:0006260">
    <property type="term" value="P:DNA replication"/>
    <property type="evidence" value="ECO:0007669"/>
    <property type="project" value="InterPro"/>
</dbReference>
<feature type="domain" description="HRDC" evidence="13">
    <location>
        <begin position="1387"/>
        <end position="1468"/>
    </location>
</feature>
<keyword evidence="6" id="KW-0067">ATP-binding</keyword>
<feature type="region of interest" description="Disordered" evidence="12">
    <location>
        <begin position="518"/>
        <end position="548"/>
    </location>
</feature>
<keyword evidence="5" id="KW-0347">Helicase</keyword>
<dbReference type="InterPro" id="IPR011545">
    <property type="entry name" value="DEAD/DEAH_box_helicase_dom"/>
</dbReference>
<dbReference type="GO" id="GO:0043138">
    <property type="term" value="F:3'-5' DNA helicase activity"/>
    <property type="evidence" value="ECO:0007669"/>
    <property type="project" value="UniProtKB-EC"/>
</dbReference>
<name>A0A5E8C542_9ASCO</name>
<accession>A0A5E8C542</accession>
<feature type="region of interest" description="Disordered" evidence="12">
    <location>
        <begin position="1487"/>
        <end position="1568"/>
    </location>
</feature>
<feature type="compositionally biased region" description="Polar residues" evidence="12">
    <location>
        <begin position="518"/>
        <end position="534"/>
    </location>
</feature>
<evidence type="ECO:0000259" key="15">
    <source>
        <dbReference type="PROSITE" id="PS51194"/>
    </source>
</evidence>